<dbReference type="RefSeq" id="WP_345534656.1">
    <property type="nucleotide sequence ID" value="NZ_BAABLD010000017.1"/>
</dbReference>
<organism evidence="1 2">
    <name type="scientific">Viridibacterium curvum</name>
    <dbReference type="NCBI Taxonomy" id="1101404"/>
    <lineage>
        <taxon>Bacteria</taxon>
        <taxon>Pseudomonadati</taxon>
        <taxon>Pseudomonadota</taxon>
        <taxon>Betaproteobacteria</taxon>
        <taxon>Rhodocyclales</taxon>
        <taxon>Rhodocyclaceae</taxon>
        <taxon>Viridibacterium</taxon>
    </lineage>
</organism>
<comment type="caution">
    <text evidence="1">The sequence shown here is derived from an EMBL/GenBank/DDBJ whole genome shotgun (WGS) entry which is preliminary data.</text>
</comment>
<evidence type="ECO:0000313" key="1">
    <source>
        <dbReference type="EMBL" id="GAA5172020.1"/>
    </source>
</evidence>
<reference evidence="2" key="1">
    <citation type="journal article" date="2019" name="Int. J. Syst. Evol. Microbiol.">
        <title>The Global Catalogue of Microorganisms (GCM) 10K type strain sequencing project: providing services to taxonomists for standard genome sequencing and annotation.</title>
        <authorList>
            <consortium name="The Broad Institute Genomics Platform"/>
            <consortium name="The Broad Institute Genome Sequencing Center for Infectious Disease"/>
            <person name="Wu L."/>
            <person name="Ma J."/>
        </authorList>
    </citation>
    <scope>NUCLEOTIDE SEQUENCE [LARGE SCALE GENOMIC DNA]</scope>
    <source>
        <strain evidence="2">JCM 18715</strain>
    </source>
</reference>
<protein>
    <submittedName>
        <fullName evidence="1">Uncharacterized protein</fullName>
    </submittedName>
</protein>
<sequence length="77" mass="8426">MSYDAIKSDRALCIGYRKGLAGKCNAQVLKCECGATGCRQTYAENCTEQIFDVNYKCVKCGAVGKYEVLNFVNRIGA</sequence>
<evidence type="ECO:0000313" key="2">
    <source>
        <dbReference type="Proteomes" id="UP001500547"/>
    </source>
</evidence>
<proteinExistence type="predicted"/>
<gene>
    <name evidence="1" type="ORF">GCM10025770_37630</name>
</gene>
<name>A0ABP9R5H5_9RHOO</name>
<accession>A0ABP9R5H5</accession>
<dbReference type="Proteomes" id="UP001500547">
    <property type="component" value="Unassembled WGS sequence"/>
</dbReference>
<keyword evidence="2" id="KW-1185">Reference proteome</keyword>
<dbReference type="EMBL" id="BAABLD010000017">
    <property type="protein sequence ID" value="GAA5172020.1"/>
    <property type="molecule type" value="Genomic_DNA"/>
</dbReference>